<dbReference type="KEGG" id="mri:Mal4_44120"/>
<dbReference type="GO" id="GO:0008379">
    <property type="term" value="F:thioredoxin peroxidase activity"/>
    <property type="evidence" value="ECO:0007669"/>
    <property type="project" value="TreeGrafter"/>
</dbReference>
<evidence type="ECO:0000256" key="8">
    <source>
        <dbReference type="ARBA" id="ARBA00023078"/>
    </source>
</evidence>
<dbReference type="InterPro" id="IPR036249">
    <property type="entry name" value="Thioredoxin-like_sf"/>
</dbReference>
<dbReference type="InterPro" id="IPR024706">
    <property type="entry name" value="Peroxiredoxin_AhpC-typ"/>
</dbReference>
<evidence type="ECO:0000256" key="14">
    <source>
        <dbReference type="ARBA" id="ARBA00049091"/>
    </source>
</evidence>
<evidence type="ECO:0000256" key="5">
    <source>
        <dbReference type="ARBA" id="ARBA00022862"/>
    </source>
</evidence>
<dbReference type="RefSeq" id="WP_145371180.1">
    <property type="nucleotide sequence ID" value="NZ_CP036275.1"/>
</dbReference>
<comment type="catalytic activity">
    <reaction evidence="14">
        <text>a hydroperoxide + [thioredoxin]-dithiol = an alcohol + [thioredoxin]-disulfide + H2O</text>
        <dbReference type="Rhea" id="RHEA:62620"/>
        <dbReference type="Rhea" id="RHEA-COMP:10698"/>
        <dbReference type="Rhea" id="RHEA-COMP:10700"/>
        <dbReference type="ChEBI" id="CHEBI:15377"/>
        <dbReference type="ChEBI" id="CHEBI:29950"/>
        <dbReference type="ChEBI" id="CHEBI:30879"/>
        <dbReference type="ChEBI" id="CHEBI:35924"/>
        <dbReference type="ChEBI" id="CHEBI:50058"/>
        <dbReference type="EC" id="1.11.1.24"/>
    </reaction>
</comment>
<dbReference type="FunFam" id="3.40.30.10:FF:000122">
    <property type="entry name" value="Peroxiredoxin Q chloroplastic"/>
    <property type="match status" value="1"/>
</dbReference>
<evidence type="ECO:0000256" key="13">
    <source>
        <dbReference type="ARBA" id="ARBA00042639"/>
    </source>
</evidence>
<evidence type="ECO:0000256" key="2">
    <source>
        <dbReference type="ARBA" id="ARBA00011245"/>
    </source>
</evidence>
<protein>
    <recommendedName>
        <fullName evidence="3">thioredoxin-dependent peroxiredoxin</fullName>
        <ecNumber evidence="3">1.11.1.24</ecNumber>
    </recommendedName>
    <alternativeName>
        <fullName evidence="11">Thioredoxin peroxidase</fullName>
    </alternativeName>
    <alternativeName>
        <fullName evidence="13">Thioredoxin-dependent peroxiredoxin Bcp</fullName>
    </alternativeName>
</protein>
<evidence type="ECO:0000256" key="3">
    <source>
        <dbReference type="ARBA" id="ARBA00013017"/>
    </source>
</evidence>
<dbReference type="Gene3D" id="3.40.30.10">
    <property type="entry name" value="Glutaredoxin"/>
    <property type="match status" value="1"/>
</dbReference>
<gene>
    <name evidence="18" type="primary">bcp_5</name>
    <name evidence="18" type="ORF">Mal4_44120</name>
</gene>
<dbReference type="EC" id="1.11.1.24" evidence="3"/>
<keyword evidence="10" id="KW-0676">Redox-active center</keyword>
<evidence type="ECO:0000256" key="1">
    <source>
        <dbReference type="ARBA" id="ARBA00003330"/>
    </source>
</evidence>
<name>A0A517ZC49_9PLAN</name>
<keyword evidence="7 18" id="KW-0560">Oxidoreductase</keyword>
<feature type="domain" description="Thioredoxin" evidence="17">
    <location>
        <begin position="4"/>
        <end position="152"/>
    </location>
</feature>
<dbReference type="CDD" id="cd03017">
    <property type="entry name" value="PRX_BCP"/>
    <property type="match status" value="1"/>
</dbReference>
<comment type="subcellular location">
    <subcellularLocation>
        <location evidence="15">Thylakoid</location>
    </subcellularLocation>
</comment>
<dbReference type="InterPro" id="IPR050924">
    <property type="entry name" value="Peroxiredoxin_BCP/PrxQ"/>
</dbReference>
<dbReference type="InterPro" id="IPR013766">
    <property type="entry name" value="Thioredoxin_domain"/>
</dbReference>
<sequence length="160" mass="17849">MATRRTGDDAPDFRAASHTGQVVHLSDYRGRTVVLFFYPRDESPVCTKEVCAFRDAYEEFVRAGAVVIGVSSDSVDSHQQFARQHRLPFVLISDSGGEIRSDYGIRRTFGLLPGRTTFVIDREGTIRHVFSGQFVANRHVEEAMGMVHRLAAESAPSDDE</sequence>
<evidence type="ECO:0000259" key="17">
    <source>
        <dbReference type="PROSITE" id="PS51352"/>
    </source>
</evidence>
<evidence type="ECO:0000256" key="10">
    <source>
        <dbReference type="ARBA" id="ARBA00023284"/>
    </source>
</evidence>
<dbReference type="GO" id="GO:0009579">
    <property type="term" value="C:thylakoid"/>
    <property type="evidence" value="ECO:0007669"/>
    <property type="project" value="UniProtKB-SubCell"/>
</dbReference>
<keyword evidence="19" id="KW-1185">Reference proteome</keyword>
<dbReference type="PANTHER" id="PTHR42801">
    <property type="entry name" value="THIOREDOXIN-DEPENDENT PEROXIDE REDUCTASE"/>
    <property type="match status" value="1"/>
</dbReference>
<dbReference type="InterPro" id="IPR000866">
    <property type="entry name" value="AhpC/TSA"/>
</dbReference>
<dbReference type="PIRSF" id="PIRSF000239">
    <property type="entry name" value="AHPC"/>
    <property type="match status" value="1"/>
</dbReference>
<evidence type="ECO:0000256" key="11">
    <source>
        <dbReference type="ARBA" id="ARBA00032824"/>
    </source>
</evidence>
<dbReference type="GO" id="GO:0045454">
    <property type="term" value="P:cell redox homeostasis"/>
    <property type="evidence" value="ECO:0007669"/>
    <property type="project" value="TreeGrafter"/>
</dbReference>
<dbReference type="GO" id="GO:0005737">
    <property type="term" value="C:cytoplasm"/>
    <property type="evidence" value="ECO:0007669"/>
    <property type="project" value="TreeGrafter"/>
</dbReference>
<dbReference type="PANTHER" id="PTHR42801:SF4">
    <property type="entry name" value="AHPC_TSA FAMILY PROTEIN"/>
    <property type="match status" value="1"/>
</dbReference>
<comment type="function">
    <text evidence="1">Thiol-specific peroxidase that catalyzes the reduction of hydrogen peroxide and organic hydroperoxides to water and alcohols, respectively. Plays a role in cell protection against oxidative stress by detoxifying peroxides and as sensor of hydrogen peroxide-mediated signaling events.</text>
</comment>
<organism evidence="18 19">
    <name type="scientific">Maioricimonas rarisocia</name>
    <dbReference type="NCBI Taxonomy" id="2528026"/>
    <lineage>
        <taxon>Bacteria</taxon>
        <taxon>Pseudomonadati</taxon>
        <taxon>Planctomycetota</taxon>
        <taxon>Planctomycetia</taxon>
        <taxon>Planctomycetales</taxon>
        <taxon>Planctomycetaceae</taxon>
        <taxon>Maioricimonas</taxon>
    </lineage>
</organism>
<dbReference type="SUPFAM" id="SSF52833">
    <property type="entry name" value="Thioredoxin-like"/>
    <property type="match status" value="1"/>
</dbReference>
<keyword evidence="6" id="KW-0809">Transit peptide</keyword>
<evidence type="ECO:0000313" key="19">
    <source>
        <dbReference type="Proteomes" id="UP000320496"/>
    </source>
</evidence>
<evidence type="ECO:0000256" key="12">
    <source>
        <dbReference type="ARBA" id="ARBA00038489"/>
    </source>
</evidence>
<feature type="active site" description="Cysteine sulfenic acid (-SOH) intermediate; for peroxidase activity" evidence="16">
    <location>
        <position position="46"/>
    </location>
</feature>
<dbReference type="PROSITE" id="PS51352">
    <property type="entry name" value="THIOREDOXIN_2"/>
    <property type="match status" value="1"/>
</dbReference>
<evidence type="ECO:0000256" key="15">
    <source>
        <dbReference type="ARBA" id="ARBA00060385"/>
    </source>
</evidence>
<reference evidence="18 19" key="1">
    <citation type="submission" date="2019-02" db="EMBL/GenBank/DDBJ databases">
        <title>Deep-cultivation of Planctomycetes and their phenomic and genomic characterization uncovers novel biology.</title>
        <authorList>
            <person name="Wiegand S."/>
            <person name="Jogler M."/>
            <person name="Boedeker C."/>
            <person name="Pinto D."/>
            <person name="Vollmers J."/>
            <person name="Rivas-Marin E."/>
            <person name="Kohn T."/>
            <person name="Peeters S.H."/>
            <person name="Heuer A."/>
            <person name="Rast P."/>
            <person name="Oberbeckmann S."/>
            <person name="Bunk B."/>
            <person name="Jeske O."/>
            <person name="Meyerdierks A."/>
            <person name="Storesund J.E."/>
            <person name="Kallscheuer N."/>
            <person name="Luecker S."/>
            <person name="Lage O.M."/>
            <person name="Pohl T."/>
            <person name="Merkel B.J."/>
            <person name="Hornburger P."/>
            <person name="Mueller R.-W."/>
            <person name="Bruemmer F."/>
            <person name="Labrenz M."/>
            <person name="Spormann A.M."/>
            <person name="Op den Camp H."/>
            <person name="Overmann J."/>
            <person name="Amann R."/>
            <person name="Jetten M.S.M."/>
            <person name="Mascher T."/>
            <person name="Medema M.H."/>
            <person name="Devos D.P."/>
            <person name="Kaster A.-K."/>
            <person name="Ovreas L."/>
            <person name="Rohde M."/>
            <person name="Galperin M.Y."/>
            <person name="Jogler C."/>
        </authorList>
    </citation>
    <scope>NUCLEOTIDE SEQUENCE [LARGE SCALE GENOMIC DNA]</scope>
    <source>
        <strain evidence="18 19">Mal4</strain>
    </source>
</reference>
<dbReference type="OrthoDB" id="9812811at2"/>
<dbReference type="EMBL" id="CP036275">
    <property type="protein sequence ID" value="QDU40058.1"/>
    <property type="molecule type" value="Genomic_DNA"/>
</dbReference>
<evidence type="ECO:0000256" key="4">
    <source>
        <dbReference type="ARBA" id="ARBA00022559"/>
    </source>
</evidence>
<accession>A0A517ZC49</accession>
<evidence type="ECO:0000256" key="6">
    <source>
        <dbReference type="ARBA" id="ARBA00022946"/>
    </source>
</evidence>
<dbReference type="Pfam" id="PF00578">
    <property type="entry name" value="AhpC-TSA"/>
    <property type="match status" value="1"/>
</dbReference>
<evidence type="ECO:0000256" key="7">
    <source>
        <dbReference type="ARBA" id="ARBA00023002"/>
    </source>
</evidence>
<keyword evidence="4 18" id="KW-0575">Peroxidase</keyword>
<keyword evidence="5" id="KW-0049">Antioxidant</keyword>
<dbReference type="Proteomes" id="UP000320496">
    <property type="component" value="Chromosome"/>
</dbReference>
<comment type="subunit">
    <text evidence="2">Monomer.</text>
</comment>
<dbReference type="GO" id="GO:0034599">
    <property type="term" value="P:cellular response to oxidative stress"/>
    <property type="evidence" value="ECO:0007669"/>
    <property type="project" value="TreeGrafter"/>
</dbReference>
<keyword evidence="8" id="KW-0793">Thylakoid</keyword>
<comment type="similarity">
    <text evidence="12">Belongs to the peroxiredoxin family. BCP/PrxQ subfamily.</text>
</comment>
<evidence type="ECO:0000256" key="9">
    <source>
        <dbReference type="ARBA" id="ARBA00023157"/>
    </source>
</evidence>
<keyword evidence="9" id="KW-1015">Disulfide bond</keyword>
<evidence type="ECO:0000256" key="16">
    <source>
        <dbReference type="PIRSR" id="PIRSR000239-1"/>
    </source>
</evidence>
<evidence type="ECO:0000313" key="18">
    <source>
        <dbReference type="EMBL" id="QDU40058.1"/>
    </source>
</evidence>
<dbReference type="AlphaFoldDB" id="A0A517ZC49"/>
<proteinExistence type="inferred from homology"/>